<gene>
    <name evidence="1" type="ORF">EZS28_008341</name>
</gene>
<name>A0A5J4WMB7_9EUKA</name>
<protein>
    <submittedName>
        <fullName evidence="1">Uncharacterized protein</fullName>
    </submittedName>
</protein>
<dbReference type="AlphaFoldDB" id="A0A5J4WMB7"/>
<accession>A0A5J4WMB7</accession>
<proteinExistence type="predicted"/>
<dbReference type="Proteomes" id="UP000324800">
    <property type="component" value="Unassembled WGS sequence"/>
</dbReference>
<reference evidence="1 2" key="1">
    <citation type="submission" date="2019-03" db="EMBL/GenBank/DDBJ databases">
        <title>Single cell metagenomics reveals metabolic interactions within the superorganism composed of flagellate Streblomastix strix and complex community of Bacteroidetes bacteria on its surface.</title>
        <authorList>
            <person name="Treitli S.C."/>
            <person name="Kolisko M."/>
            <person name="Husnik F."/>
            <person name="Keeling P."/>
            <person name="Hampl V."/>
        </authorList>
    </citation>
    <scope>NUCLEOTIDE SEQUENCE [LARGE SCALE GENOMIC DNA]</scope>
    <source>
        <strain evidence="1">ST1C</strain>
    </source>
</reference>
<evidence type="ECO:0000313" key="2">
    <source>
        <dbReference type="Proteomes" id="UP000324800"/>
    </source>
</evidence>
<sequence length="302" mass="32755">MIQWIIQKVLIPVEVALVGNDHASTFYAGTINGDTYANTKVLGLILSLIFTSPNRPLGQSLKPLKTSMSYSGINNLKRIGLLQGTDIQALIASSISLIDIYVPHADVSYLFKFNILSQTLFAYFASKPLNATDNPLLTISRANALTNGLKGCGSLKQLPLKSHKSIGQNPNPQFTTTSGKLNVRIGPSLMKYTALGGPSVQLFISLVLLLKQFDKDQHNEVVAPINPYGQSLLSAKADLYPSPIASVYFQTVSYTNDTDLILSIIELTCQTSTTLIFQSPFTSVIALFNGSQSVQQKPAIET</sequence>
<evidence type="ECO:0000313" key="1">
    <source>
        <dbReference type="EMBL" id="KAA6396130.1"/>
    </source>
</evidence>
<comment type="caution">
    <text evidence="1">The sequence shown here is derived from an EMBL/GenBank/DDBJ whole genome shotgun (WGS) entry which is preliminary data.</text>
</comment>
<organism evidence="1 2">
    <name type="scientific">Streblomastix strix</name>
    <dbReference type="NCBI Taxonomy" id="222440"/>
    <lineage>
        <taxon>Eukaryota</taxon>
        <taxon>Metamonada</taxon>
        <taxon>Preaxostyla</taxon>
        <taxon>Oxymonadida</taxon>
        <taxon>Streblomastigidae</taxon>
        <taxon>Streblomastix</taxon>
    </lineage>
</organism>
<dbReference type="EMBL" id="SNRW01001508">
    <property type="protein sequence ID" value="KAA6396130.1"/>
    <property type="molecule type" value="Genomic_DNA"/>
</dbReference>